<dbReference type="InterPro" id="IPR005845">
    <property type="entry name" value="A-D-PHexomutase_a/b/a-II"/>
</dbReference>
<dbReference type="InterPro" id="IPR016055">
    <property type="entry name" value="A-D-PHexomutase_a/b/a-I/II/III"/>
</dbReference>
<dbReference type="GO" id="GO:0006006">
    <property type="term" value="P:glucose metabolic process"/>
    <property type="evidence" value="ECO:0007669"/>
    <property type="project" value="UniProtKB-KW"/>
</dbReference>
<keyword evidence="10" id="KW-0119">Carbohydrate metabolism</keyword>
<feature type="domain" description="Alpha-D-phosphohexomutase alpha/beta/alpha" evidence="14">
    <location>
        <begin position="325"/>
        <end position="428"/>
    </location>
</feature>
<dbReference type="PANTHER" id="PTHR45745:SF1">
    <property type="entry name" value="PHOSPHOGLUCOMUTASE 2B-RELATED"/>
    <property type="match status" value="1"/>
</dbReference>
<keyword evidence="6" id="KW-0597">Phosphoprotein</keyword>
<dbReference type="InterPro" id="IPR036900">
    <property type="entry name" value="A-D-PHexomutase_C_sf"/>
</dbReference>
<gene>
    <name evidence="15" type="ORF">R9X50_00289700</name>
</gene>
<keyword evidence="16" id="KW-1185">Reference proteome</keyword>
<dbReference type="SUPFAM" id="SSF55957">
    <property type="entry name" value="Phosphoglucomutase, C-terminal domain"/>
    <property type="match status" value="1"/>
</dbReference>
<evidence type="ECO:0000256" key="8">
    <source>
        <dbReference type="ARBA" id="ARBA00022842"/>
    </source>
</evidence>
<dbReference type="Pfam" id="PF02879">
    <property type="entry name" value="PGM_PMM_II"/>
    <property type="match status" value="1"/>
</dbReference>
<keyword evidence="5" id="KW-0313">Glucose metabolism</keyword>
<dbReference type="SUPFAM" id="SSF53738">
    <property type="entry name" value="Phosphoglucomutase, first 3 domains"/>
    <property type="match status" value="3"/>
</dbReference>
<dbReference type="Pfam" id="PF02878">
    <property type="entry name" value="PGM_PMM_I"/>
    <property type="match status" value="1"/>
</dbReference>
<evidence type="ECO:0000256" key="3">
    <source>
        <dbReference type="ARBA" id="ARBA00010231"/>
    </source>
</evidence>
<comment type="similarity">
    <text evidence="3 11">Belongs to the phosphohexose mutase family.</text>
</comment>
<keyword evidence="4" id="KW-0963">Cytoplasm</keyword>
<dbReference type="EMBL" id="CP138583">
    <property type="protein sequence ID" value="WPH00074.1"/>
    <property type="molecule type" value="Genomic_DNA"/>
</dbReference>
<keyword evidence="9" id="KW-0413">Isomerase</keyword>
<dbReference type="GO" id="GO:0000287">
    <property type="term" value="F:magnesium ion binding"/>
    <property type="evidence" value="ECO:0007669"/>
    <property type="project" value="InterPro"/>
</dbReference>
<dbReference type="CDD" id="cd05799">
    <property type="entry name" value="PGM2"/>
    <property type="match status" value="1"/>
</dbReference>
<comment type="cofactor">
    <cofactor evidence="1">
        <name>Mg(2+)</name>
        <dbReference type="ChEBI" id="CHEBI:18420"/>
    </cofactor>
</comment>
<dbReference type="Gene3D" id="3.40.120.10">
    <property type="entry name" value="Alpha-D-Glucose-1,6-Bisphosphate, subunit A, domain 3"/>
    <property type="match status" value="3"/>
</dbReference>
<protein>
    <submittedName>
        <fullName evidence="15">Phosphoglucomutase-2</fullName>
    </submittedName>
</protein>
<dbReference type="GO" id="GO:0008973">
    <property type="term" value="F:phosphopentomutase activity"/>
    <property type="evidence" value="ECO:0007669"/>
    <property type="project" value="TreeGrafter"/>
</dbReference>
<evidence type="ECO:0000256" key="7">
    <source>
        <dbReference type="ARBA" id="ARBA00022723"/>
    </source>
</evidence>
<reference evidence="15 16" key="1">
    <citation type="submission" date="2023-11" db="EMBL/GenBank/DDBJ databases">
        <title>An acidophilic fungus is an integral part of prey digestion in a carnivorous sundew plant.</title>
        <authorList>
            <person name="Tsai I.J."/>
        </authorList>
    </citation>
    <scope>NUCLEOTIDE SEQUENCE [LARGE SCALE GENOMIC DNA]</scope>
    <source>
        <strain evidence="15">169a</strain>
    </source>
</reference>
<evidence type="ECO:0000259" key="13">
    <source>
        <dbReference type="Pfam" id="PF02879"/>
    </source>
</evidence>
<dbReference type="InterPro" id="IPR005844">
    <property type="entry name" value="A-D-PHexomutase_a/b/a-I"/>
</dbReference>
<accession>A0AAQ3R714</accession>
<organism evidence="15 16">
    <name type="scientific">Acrodontium crateriforme</name>
    <dbReference type="NCBI Taxonomy" id="150365"/>
    <lineage>
        <taxon>Eukaryota</taxon>
        <taxon>Fungi</taxon>
        <taxon>Dikarya</taxon>
        <taxon>Ascomycota</taxon>
        <taxon>Pezizomycotina</taxon>
        <taxon>Dothideomycetes</taxon>
        <taxon>Dothideomycetidae</taxon>
        <taxon>Mycosphaerellales</taxon>
        <taxon>Teratosphaeriaceae</taxon>
        <taxon>Acrodontium</taxon>
    </lineage>
</organism>
<dbReference type="PROSITE" id="PS00710">
    <property type="entry name" value="PGM_PMM"/>
    <property type="match status" value="1"/>
</dbReference>
<dbReference type="InterPro" id="IPR016066">
    <property type="entry name" value="A-D-PHexomutase_CS"/>
</dbReference>
<feature type="domain" description="Alpha-D-phosphohexomutase alpha/beta/alpha" evidence="13">
    <location>
        <begin position="210"/>
        <end position="314"/>
    </location>
</feature>
<evidence type="ECO:0000259" key="12">
    <source>
        <dbReference type="Pfam" id="PF02878"/>
    </source>
</evidence>
<evidence type="ECO:0000313" key="16">
    <source>
        <dbReference type="Proteomes" id="UP001303373"/>
    </source>
</evidence>
<dbReference type="Gene3D" id="3.30.310.50">
    <property type="entry name" value="Alpha-D-phosphohexomutase, C-terminal domain"/>
    <property type="match status" value="1"/>
</dbReference>
<evidence type="ECO:0000256" key="1">
    <source>
        <dbReference type="ARBA" id="ARBA00001946"/>
    </source>
</evidence>
<dbReference type="AlphaFoldDB" id="A0AAQ3R714"/>
<evidence type="ECO:0000256" key="11">
    <source>
        <dbReference type="RuleBase" id="RU004326"/>
    </source>
</evidence>
<name>A0AAQ3R714_9PEZI</name>
<dbReference type="GO" id="GO:0005634">
    <property type="term" value="C:nucleus"/>
    <property type="evidence" value="ECO:0007669"/>
    <property type="project" value="TreeGrafter"/>
</dbReference>
<evidence type="ECO:0000256" key="4">
    <source>
        <dbReference type="ARBA" id="ARBA00022490"/>
    </source>
</evidence>
<sequence>MATLIPIREIANQWIKQDQDEVTRKEIQDLVQANDEDELEKRLRKRIAFGTAGLRASMKAGFAHMNSLTVLQASQGLAQYINDVQGPGLSVVIGYDARHNSAKFARLAAGAFLAKGIKVLWFGKLVHTPMVPFSVNKYGAAAGVMVTASHNPKNDNGYKVYWSNGCQIIPPHDVGIAKSIENSQEIICWDETAVSESSNVQSIFDEATSAYFDALRKLTKPGATSETLAPFNYTAMHGVGLPFMQEAAKILGLGSDIMHVVEAQAQPDPEFPTVPFPNPEEKGALNLSFEDANKTGSSIVIANDPDADRFTFAQKLEDGRWHQFTGNQIGILLASYVFESHAGEKQNLAMLASTVSSRMLSSMAKKEGFHFQETLTGFKWLGNVAQGLRKSSLEPVFAYEEAIGYMLPGVVWDKDGVAAAVTFLTAWREWIAAGLTPWRKMHQLYEKYGFFEDANTYLISPSPETTERVFTDIRKSNNGSRPVTIGKRKILRWRDLTVGYDSAGLDGEPDLPVDPSAQMITCELEDVVFTARGSGTEPKIKLYIEGQAATSAEAKSQAEEVLQDLLQEWFKSDYSLKLAGT</sequence>
<keyword evidence="8 11" id="KW-0460">Magnesium</keyword>
<evidence type="ECO:0000256" key="10">
    <source>
        <dbReference type="ARBA" id="ARBA00023277"/>
    </source>
</evidence>
<evidence type="ECO:0000256" key="5">
    <source>
        <dbReference type="ARBA" id="ARBA00022526"/>
    </source>
</evidence>
<evidence type="ECO:0000256" key="9">
    <source>
        <dbReference type="ARBA" id="ARBA00023235"/>
    </source>
</evidence>
<comment type="subcellular location">
    <subcellularLocation>
        <location evidence="2">Cytoplasm</location>
    </subcellularLocation>
</comment>
<dbReference type="InterPro" id="IPR005846">
    <property type="entry name" value="A-D-PHexomutase_a/b/a-III"/>
</dbReference>
<evidence type="ECO:0000313" key="15">
    <source>
        <dbReference type="EMBL" id="WPH00074.1"/>
    </source>
</evidence>
<dbReference type="Proteomes" id="UP001303373">
    <property type="component" value="Chromosome 4"/>
</dbReference>
<proteinExistence type="inferred from homology"/>
<dbReference type="PANTHER" id="PTHR45745">
    <property type="entry name" value="PHOSPHOMANNOMUTASE 45A"/>
    <property type="match status" value="1"/>
</dbReference>
<feature type="domain" description="Alpha-D-phosphohexomutase alpha/beta/alpha" evidence="12">
    <location>
        <begin position="47"/>
        <end position="184"/>
    </location>
</feature>
<dbReference type="Pfam" id="PF02880">
    <property type="entry name" value="PGM_PMM_III"/>
    <property type="match status" value="1"/>
</dbReference>
<dbReference type="GO" id="GO:0005737">
    <property type="term" value="C:cytoplasm"/>
    <property type="evidence" value="ECO:0007669"/>
    <property type="project" value="UniProtKB-SubCell"/>
</dbReference>
<evidence type="ECO:0000256" key="6">
    <source>
        <dbReference type="ARBA" id="ARBA00022553"/>
    </source>
</evidence>
<dbReference type="GO" id="GO:0006166">
    <property type="term" value="P:purine ribonucleoside salvage"/>
    <property type="evidence" value="ECO:0007669"/>
    <property type="project" value="TreeGrafter"/>
</dbReference>
<evidence type="ECO:0000256" key="2">
    <source>
        <dbReference type="ARBA" id="ARBA00004496"/>
    </source>
</evidence>
<evidence type="ECO:0000259" key="14">
    <source>
        <dbReference type="Pfam" id="PF02880"/>
    </source>
</evidence>
<keyword evidence="7 11" id="KW-0479">Metal-binding</keyword>
<dbReference type="FunFam" id="3.40.120.10:FF:000035">
    <property type="entry name" value="Pgm3p"/>
    <property type="match status" value="1"/>
</dbReference>